<comment type="caution">
    <text evidence="1">The sequence shown here is derived from an EMBL/GenBank/DDBJ whole genome shotgun (WGS) entry which is preliminary data.</text>
</comment>
<accession>A0A8H3BBE4</accession>
<name>A0A8H3BBE4_9AGAM</name>
<protein>
    <submittedName>
        <fullName evidence="1">Uncharacterized protein</fullName>
    </submittedName>
</protein>
<dbReference type="AlphaFoldDB" id="A0A8H3BBE4"/>
<organism evidence="1 2">
    <name type="scientific">Rhizoctonia solani</name>
    <dbReference type="NCBI Taxonomy" id="456999"/>
    <lineage>
        <taxon>Eukaryota</taxon>
        <taxon>Fungi</taxon>
        <taxon>Dikarya</taxon>
        <taxon>Basidiomycota</taxon>
        <taxon>Agaricomycotina</taxon>
        <taxon>Agaricomycetes</taxon>
        <taxon>Cantharellales</taxon>
        <taxon>Ceratobasidiaceae</taxon>
        <taxon>Rhizoctonia</taxon>
    </lineage>
</organism>
<sequence length="138" mass="14400">MNQVYRILAKVTVVTDLTTLIELLVPKVNTCAGISLAIGRGTDIDPSAKADVVFKIAAIITIFINLSAELVSKFGSALVLALLAKIDISILVLISSFNICANGALPLIPDVGVIGLGSSTFAQSQFEFLPSVLNSIGL</sequence>
<dbReference type="Proteomes" id="UP000663853">
    <property type="component" value="Unassembled WGS sequence"/>
</dbReference>
<proteinExistence type="predicted"/>
<dbReference type="EMBL" id="CAJMXA010001161">
    <property type="protein sequence ID" value="CAE6452872.1"/>
    <property type="molecule type" value="Genomic_DNA"/>
</dbReference>
<gene>
    <name evidence="1" type="ORF">RDB_LOCUS52209</name>
</gene>
<reference evidence="1" key="1">
    <citation type="submission" date="2021-01" db="EMBL/GenBank/DDBJ databases">
        <authorList>
            <person name="Kaushik A."/>
        </authorList>
    </citation>
    <scope>NUCLEOTIDE SEQUENCE</scope>
    <source>
        <strain evidence="1">AG6-10EEA</strain>
    </source>
</reference>
<evidence type="ECO:0000313" key="1">
    <source>
        <dbReference type="EMBL" id="CAE6452872.1"/>
    </source>
</evidence>
<evidence type="ECO:0000313" key="2">
    <source>
        <dbReference type="Proteomes" id="UP000663853"/>
    </source>
</evidence>